<dbReference type="EC" id="2.7.13.3" evidence="2"/>
<dbReference type="GO" id="GO:0005524">
    <property type="term" value="F:ATP binding"/>
    <property type="evidence" value="ECO:0007669"/>
    <property type="project" value="UniProtKB-KW"/>
</dbReference>
<dbReference type="SUPFAM" id="SSF63829">
    <property type="entry name" value="Calcium-dependent phosphotriesterase"/>
    <property type="match status" value="1"/>
</dbReference>
<dbReference type="Gene3D" id="1.10.287.130">
    <property type="match status" value="1"/>
</dbReference>
<reference evidence="16 17" key="1">
    <citation type="submission" date="2018-03" db="EMBL/GenBank/DDBJ databases">
        <title>Adhaeribacter sp. HMF7605 Genome sequencing and assembly.</title>
        <authorList>
            <person name="Kang H."/>
            <person name="Kang J."/>
            <person name="Cha I."/>
            <person name="Kim H."/>
            <person name="Joh K."/>
        </authorList>
    </citation>
    <scope>NUCLEOTIDE SEQUENCE [LARGE SCALE GENOMIC DNA]</scope>
    <source>
        <strain evidence="16 17">HMF7605</strain>
    </source>
</reference>
<dbReference type="GO" id="GO:0003700">
    <property type="term" value="F:DNA-binding transcription factor activity"/>
    <property type="evidence" value="ECO:0007669"/>
    <property type="project" value="InterPro"/>
</dbReference>
<dbReference type="Gene3D" id="2.130.10.10">
    <property type="entry name" value="YVTN repeat-like/Quinoprotein amine dehydrogenase"/>
    <property type="match status" value="2"/>
</dbReference>
<dbReference type="SUPFAM" id="SSF50998">
    <property type="entry name" value="Quinoprotein alcohol dehydrogenase-like"/>
    <property type="match status" value="1"/>
</dbReference>
<dbReference type="Gene3D" id="2.60.40.10">
    <property type="entry name" value="Immunoglobulins"/>
    <property type="match status" value="1"/>
</dbReference>
<dbReference type="Pfam" id="PF12833">
    <property type="entry name" value="HTH_18"/>
    <property type="match status" value="1"/>
</dbReference>
<dbReference type="PROSITE" id="PS50110">
    <property type="entry name" value="RESPONSE_REGULATORY"/>
    <property type="match status" value="1"/>
</dbReference>
<dbReference type="InterPro" id="IPR001789">
    <property type="entry name" value="Sig_transdc_resp-reg_receiver"/>
</dbReference>
<organism evidence="16 17">
    <name type="scientific">Adhaeribacter arboris</name>
    <dbReference type="NCBI Taxonomy" id="2072846"/>
    <lineage>
        <taxon>Bacteria</taxon>
        <taxon>Pseudomonadati</taxon>
        <taxon>Bacteroidota</taxon>
        <taxon>Cytophagia</taxon>
        <taxon>Cytophagales</taxon>
        <taxon>Hymenobacteraceae</taxon>
        <taxon>Adhaeribacter</taxon>
    </lineage>
</organism>
<dbReference type="InterPro" id="IPR011006">
    <property type="entry name" value="CheY-like_superfamily"/>
</dbReference>
<dbReference type="PANTHER" id="PTHR43547:SF2">
    <property type="entry name" value="HYBRID SIGNAL TRANSDUCTION HISTIDINE KINASE C"/>
    <property type="match status" value="1"/>
</dbReference>
<dbReference type="InterPro" id="IPR003594">
    <property type="entry name" value="HATPase_dom"/>
</dbReference>
<keyword evidence="10" id="KW-0804">Transcription</keyword>
<feature type="transmembrane region" description="Helical" evidence="12">
    <location>
        <begin position="764"/>
        <end position="782"/>
    </location>
</feature>
<keyword evidence="8" id="KW-0902">Two-component regulatory system</keyword>
<evidence type="ECO:0000256" key="1">
    <source>
        <dbReference type="ARBA" id="ARBA00000085"/>
    </source>
</evidence>
<dbReference type="PROSITE" id="PS50109">
    <property type="entry name" value="HIS_KIN"/>
    <property type="match status" value="1"/>
</dbReference>
<gene>
    <name evidence="16" type="ORF">AHMF7605_25265</name>
</gene>
<dbReference type="GO" id="GO:0000155">
    <property type="term" value="F:phosphorelay sensor kinase activity"/>
    <property type="evidence" value="ECO:0007669"/>
    <property type="project" value="InterPro"/>
</dbReference>
<dbReference type="SMART" id="SM00342">
    <property type="entry name" value="HTH_ARAC"/>
    <property type="match status" value="1"/>
</dbReference>
<dbReference type="InterPro" id="IPR011110">
    <property type="entry name" value="Reg_prop"/>
</dbReference>
<dbReference type="InterPro" id="IPR013783">
    <property type="entry name" value="Ig-like_fold"/>
</dbReference>
<dbReference type="SMART" id="SM00387">
    <property type="entry name" value="HATPase_c"/>
    <property type="match status" value="1"/>
</dbReference>
<evidence type="ECO:0000256" key="8">
    <source>
        <dbReference type="ARBA" id="ARBA00023012"/>
    </source>
</evidence>
<evidence type="ECO:0000259" key="15">
    <source>
        <dbReference type="PROSITE" id="PS50110"/>
    </source>
</evidence>
<dbReference type="OrthoDB" id="9797097at2"/>
<evidence type="ECO:0000256" key="10">
    <source>
        <dbReference type="ARBA" id="ARBA00023163"/>
    </source>
</evidence>
<keyword evidence="12" id="KW-0472">Membrane</keyword>
<keyword evidence="6" id="KW-0418">Kinase</keyword>
<dbReference type="InterPro" id="IPR036097">
    <property type="entry name" value="HisK_dim/P_sf"/>
</dbReference>
<dbReference type="Pfam" id="PF07495">
    <property type="entry name" value="Y_Y_Y"/>
    <property type="match status" value="1"/>
</dbReference>
<dbReference type="PRINTS" id="PR00344">
    <property type="entry name" value="BCTRLSENSOR"/>
</dbReference>
<protein>
    <recommendedName>
        <fullName evidence="2">histidine kinase</fullName>
        <ecNumber evidence="2">2.7.13.3</ecNumber>
    </recommendedName>
</protein>
<keyword evidence="4" id="KW-0808">Transferase</keyword>
<evidence type="ECO:0000259" key="14">
    <source>
        <dbReference type="PROSITE" id="PS50109"/>
    </source>
</evidence>
<dbReference type="InterPro" id="IPR018060">
    <property type="entry name" value="HTH_AraC"/>
</dbReference>
<evidence type="ECO:0000256" key="7">
    <source>
        <dbReference type="ARBA" id="ARBA00022840"/>
    </source>
</evidence>
<evidence type="ECO:0000256" key="4">
    <source>
        <dbReference type="ARBA" id="ARBA00022679"/>
    </source>
</evidence>
<dbReference type="Pfam" id="PF02518">
    <property type="entry name" value="HATPase_c"/>
    <property type="match status" value="1"/>
</dbReference>
<keyword evidence="9" id="KW-0805">Transcription regulation</keyword>
<dbReference type="SMART" id="SM00388">
    <property type="entry name" value="HisKA"/>
    <property type="match status" value="1"/>
</dbReference>
<dbReference type="SUPFAM" id="SSF52172">
    <property type="entry name" value="CheY-like"/>
    <property type="match status" value="1"/>
</dbReference>
<dbReference type="CDD" id="cd16922">
    <property type="entry name" value="HATPase_EvgS-ArcB-TorS-like"/>
    <property type="match status" value="1"/>
</dbReference>
<dbReference type="PROSITE" id="PS01124">
    <property type="entry name" value="HTH_ARAC_FAMILY_2"/>
    <property type="match status" value="1"/>
</dbReference>
<keyword evidence="3 11" id="KW-0597">Phosphoprotein</keyword>
<keyword evidence="7" id="KW-0067">ATP-binding</keyword>
<dbReference type="InterPro" id="IPR004358">
    <property type="entry name" value="Sig_transdc_His_kin-like_C"/>
</dbReference>
<dbReference type="Gene3D" id="3.30.565.10">
    <property type="entry name" value="Histidine kinase-like ATPase, C-terminal domain"/>
    <property type="match status" value="1"/>
</dbReference>
<dbReference type="InterPro" id="IPR005467">
    <property type="entry name" value="His_kinase_dom"/>
</dbReference>
<dbReference type="CDD" id="cd00082">
    <property type="entry name" value="HisKA"/>
    <property type="match status" value="1"/>
</dbReference>
<evidence type="ECO:0000256" key="9">
    <source>
        <dbReference type="ARBA" id="ARBA00023015"/>
    </source>
</evidence>
<evidence type="ECO:0000256" key="5">
    <source>
        <dbReference type="ARBA" id="ARBA00022741"/>
    </source>
</evidence>
<feature type="modified residue" description="4-aspartylphosphate" evidence="11">
    <location>
        <position position="1123"/>
    </location>
</feature>
<evidence type="ECO:0000256" key="2">
    <source>
        <dbReference type="ARBA" id="ARBA00012438"/>
    </source>
</evidence>
<dbReference type="Gene3D" id="1.10.10.60">
    <property type="entry name" value="Homeodomain-like"/>
    <property type="match status" value="1"/>
</dbReference>
<dbReference type="PANTHER" id="PTHR43547">
    <property type="entry name" value="TWO-COMPONENT HISTIDINE KINASE"/>
    <property type="match status" value="1"/>
</dbReference>
<feature type="domain" description="Histidine kinase" evidence="14">
    <location>
        <begin position="818"/>
        <end position="1036"/>
    </location>
</feature>
<dbReference type="FunFam" id="1.10.287.130:FF:000045">
    <property type="entry name" value="Two-component system sensor histidine kinase/response regulator"/>
    <property type="match status" value="1"/>
</dbReference>
<dbReference type="SMART" id="SM00448">
    <property type="entry name" value="REC"/>
    <property type="match status" value="1"/>
</dbReference>
<comment type="catalytic activity">
    <reaction evidence="1">
        <text>ATP + protein L-histidine = ADP + protein N-phospho-L-histidine.</text>
        <dbReference type="EC" id="2.7.13.3"/>
    </reaction>
</comment>
<name>A0A2T2YM50_9BACT</name>
<dbReference type="FunFam" id="2.60.40.10:FF:000791">
    <property type="entry name" value="Two-component system sensor histidine kinase/response regulator"/>
    <property type="match status" value="1"/>
</dbReference>
<keyword evidence="5" id="KW-0547">Nucleotide-binding</keyword>
<dbReference type="Gene3D" id="3.40.50.2300">
    <property type="match status" value="1"/>
</dbReference>
<keyword evidence="17" id="KW-1185">Reference proteome</keyword>
<dbReference type="SUPFAM" id="SSF46689">
    <property type="entry name" value="Homeodomain-like"/>
    <property type="match status" value="1"/>
</dbReference>
<feature type="domain" description="Response regulatory" evidence="15">
    <location>
        <begin position="1075"/>
        <end position="1190"/>
    </location>
</feature>
<evidence type="ECO:0000256" key="11">
    <source>
        <dbReference type="PROSITE-ProRule" id="PRU00169"/>
    </source>
</evidence>
<dbReference type="SUPFAM" id="SSF55874">
    <property type="entry name" value="ATPase domain of HSP90 chaperone/DNA topoisomerase II/histidine kinase"/>
    <property type="match status" value="1"/>
</dbReference>
<comment type="caution">
    <text evidence="16">The sequence shown here is derived from an EMBL/GenBank/DDBJ whole genome shotgun (WGS) entry which is preliminary data.</text>
</comment>
<proteinExistence type="predicted"/>
<dbReference type="EMBL" id="PYFT01000001">
    <property type="protein sequence ID" value="PSR56569.1"/>
    <property type="molecule type" value="Genomic_DNA"/>
</dbReference>
<keyword evidence="12" id="KW-1133">Transmembrane helix</keyword>
<keyword evidence="12" id="KW-0812">Transmembrane</keyword>
<evidence type="ECO:0000259" key="13">
    <source>
        <dbReference type="PROSITE" id="PS01124"/>
    </source>
</evidence>
<dbReference type="SUPFAM" id="SSF47384">
    <property type="entry name" value="Homodimeric domain of signal transducing histidine kinase"/>
    <property type="match status" value="1"/>
</dbReference>
<sequence length="1321" mass="151101">MRYSFFWLAIFLLLNSQIIYSQPSSNQATSFTLTAGLPHSNITGMVQDKVGFIWVATEDGLARYDGRTFKTFRLASDNYILSLALLNNGTLLLSTANGDFLCFNPVTERFSIVFSAEYLTKNQASMDEFGLAGNNSEGWGIIRGDKLVYYNFLDKKFTYWDEFSLTGEHNSMHDIFRASNGLDYVRFNNGIVEVDAKMRRRRIILFPGKTWLNYPVMPVHNSEYMVQRSNGELVIMGNHRLMLYNAARSQIVRHIPIPAKLDYNSFYTLTKVRDGSIYVGCGTHLYQLTEQDELELIWQNSNPVATFNFVKAFLLDYSGVLWLSTNRGGLTKIDLRALPFKVYPYQRGFMEDLLQVELKATLPEWEHPERHAAWVRFGRPPQSKSTWFIDFYALYYYNPQHRQIYKKLRFQEQGYRWYINLKPAADGYLWLYANEKGLLRTDTLALEAQLFPNSLVPPKFKNAPVAFDVVDIQPQANWVWLASNYGNGLFQYDWQQQKIIRQLRHQPKNLNSLSTNALNCLILDPNDTQILWVGTQGGGLCRLNTRTMHFKRIVEKEGLSLNTINSLLSDKKGFIWLSSNQGLTRLNPKTLQMRHFTTTDGIQDDEYLRNNAAVLPDGRLVFGGKTGMTIFDPTAIHEDSFRPPVVFTAFKINNVPVEAGKPGSPLINSINATKQLTLDYTQNFLSFDFAGLEFTKPEKLNYRYRLTGVNKSWVYAGNQNTANYTQLAPGEYIFEVQVTNTDGNWSHRTKQIQLVITPPFWATWWAYGFYTLVLGAGLYNYVQFRTKRVREKQEMALQFRQAEQLKAVDEMKTRFFSNITHEFRTPLSLILSPAEQLLQNEELPPVTQRKLLNSVYRNAHQLLRLINQLLDLSKLEASSMPVHVSRGNPAVFLQAIVTSFRPLADEKQNELCLNDLVVITDYLFDADKWEKIIYNLLSNALKFTANGQVKVEAQILNQQWFWLQIRDTGIGIPSEKLPHIFDRFYQVDDARTRQYEGTGIGLALVKELTDLLGGRVTVQSIPGQGTTFEVKLPLVLENNAEPAAATTAITLPLTSPDKAAFLFPSDKEISRAAPLLLIVEDNAELRDFIAGALASSYRIITAENGRQGYERTQQEMPEVVISDVMMPEMDGYQFCNAIKTDPQTNHIAVLLLTARASHESLIEGLAGGADDYLTKPFHLDELQWRVRNLLDRQGKLREFYQRQLAAPQTTQELKTTLDPFLEKIYNLIEAHLDESGFGVEELALEIGMSRRTLHRKLTAVLGIAANELIRQYRLNRAVELLRSGCSVSETAYRVGFESPSYFATVFKEFHHQSPSYFVPTR</sequence>
<dbReference type="Pfam" id="PF07494">
    <property type="entry name" value="Reg_prop"/>
    <property type="match status" value="1"/>
</dbReference>
<evidence type="ECO:0000256" key="6">
    <source>
        <dbReference type="ARBA" id="ARBA00022777"/>
    </source>
</evidence>
<dbReference type="Pfam" id="PF00072">
    <property type="entry name" value="Response_reg"/>
    <property type="match status" value="1"/>
</dbReference>
<dbReference type="InterPro" id="IPR011123">
    <property type="entry name" value="Y_Y_Y"/>
</dbReference>
<accession>A0A2T2YM50</accession>
<dbReference type="FunFam" id="3.30.565.10:FF:000037">
    <property type="entry name" value="Hybrid sensor histidine kinase/response regulator"/>
    <property type="match status" value="1"/>
</dbReference>
<dbReference type="GO" id="GO:0043565">
    <property type="term" value="F:sequence-specific DNA binding"/>
    <property type="evidence" value="ECO:0007669"/>
    <property type="project" value="InterPro"/>
</dbReference>
<evidence type="ECO:0000313" key="16">
    <source>
        <dbReference type="EMBL" id="PSR56569.1"/>
    </source>
</evidence>
<dbReference type="Pfam" id="PF00512">
    <property type="entry name" value="HisKA"/>
    <property type="match status" value="1"/>
</dbReference>
<dbReference type="RefSeq" id="WP_106932748.1">
    <property type="nucleotide sequence ID" value="NZ_PYFT01000001.1"/>
</dbReference>
<dbReference type="InterPro" id="IPR003661">
    <property type="entry name" value="HisK_dim/P_dom"/>
</dbReference>
<dbReference type="InterPro" id="IPR036890">
    <property type="entry name" value="HATPase_C_sf"/>
</dbReference>
<dbReference type="InterPro" id="IPR015943">
    <property type="entry name" value="WD40/YVTN_repeat-like_dom_sf"/>
</dbReference>
<dbReference type="InterPro" id="IPR009057">
    <property type="entry name" value="Homeodomain-like_sf"/>
</dbReference>
<feature type="domain" description="HTH araC/xylS-type" evidence="13">
    <location>
        <begin position="1222"/>
        <end position="1320"/>
    </location>
</feature>
<dbReference type="Proteomes" id="UP000240357">
    <property type="component" value="Unassembled WGS sequence"/>
</dbReference>
<dbReference type="InterPro" id="IPR011047">
    <property type="entry name" value="Quinoprotein_ADH-like_sf"/>
</dbReference>
<evidence type="ECO:0000256" key="3">
    <source>
        <dbReference type="ARBA" id="ARBA00022553"/>
    </source>
</evidence>
<evidence type="ECO:0000256" key="12">
    <source>
        <dbReference type="SAM" id="Phobius"/>
    </source>
</evidence>
<evidence type="ECO:0000313" key="17">
    <source>
        <dbReference type="Proteomes" id="UP000240357"/>
    </source>
</evidence>